<dbReference type="SUPFAM" id="SSF48452">
    <property type="entry name" value="TPR-like"/>
    <property type="match status" value="1"/>
</dbReference>
<comment type="similarity">
    <text evidence="2">Belongs to the SusD family.</text>
</comment>
<gene>
    <name evidence="8" type="ORF">O3P16_14110</name>
</gene>
<dbReference type="InterPro" id="IPR033985">
    <property type="entry name" value="SusD-like_N"/>
</dbReference>
<evidence type="ECO:0000313" key="8">
    <source>
        <dbReference type="EMBL" id="MDA3615944.1"/>
    </source>
</evidence>
<feature type="domain" description="RagB/SusD" evidence="6">
    <location>
        <begin position="312"/>
        <end position="446"/>
    </location>
</feature>
<evidence type="ECO:0000256" key="1">
    <source>
        <dbReference type="ARBA" id="ARBA00004442"/>
    </source>
</evidence>
<comment type="caution">
    <text evidence="8">The sequence shown here is derived from an EMBL/GenBank/DDBJ whole genome shotgun (WGS) entry which is preliminary data.</text>
</comment>
<dbReference type="Gene3D" id="1.25.40.390">
    <property type="match status" value="1"/>
</dbReference>
<evidence type="ECO:0000313" key="9">
    <source>
        <dbReference type="Proteomes" id="UP001210231"/>
    </source>
</evidence>
<keyword evidence="3" id="KW-0732">Signal</keyword>
<evidence type="ECO:0000256" key="4">
    <source>
        <dbReference type="ARBA" id="ARBA00023136"/>
    </source>
</evidence>
<dbReference type="InterPro" id="IPR011990">
    <property type="entry name" value="TPR-like_helical_dom_sf"/>
</dbReference>
<dbReference type="Pfam" id="PF14322">
    <property type="entry name" value="SusD-like_3"/>
    <property type="match status" value="1"/>
</dbReference>
<comment type="subcellular location">
    <subcellularLocation>
        <location evidence="1">Cell outer membrane</location>
    </subcellularLocation>
</comment>
<protein>
    <submittedName>
        <fullName evidence="8">RagB/SusD family nutrient uptake outer membrane protein</fullName>
    </submittedName>
</protein>
<dbReference type="Proteomes" id="UP001210231">
    <property type="component" value="Unassembled WGS sequence"/>
</dbReference>
<dbReference type="InterPro" id="IPR012944">
    <property type="entry name" value="SusD_RagB_dom"/>
</dbReference>
<keyword evidence="9" id="KW-1185">Reference proteome</keyword>
<dbReference type="PROSITE" id="PS51257">
    <property type="entry name" value="PROKAR_LIPOPROTEIN"/>
    <property type="match status" value="1"/>
</dbReference>
<dbReference type="EMBL" id="JAQGEF010000019">
    <property type="protein sequence ID" value="MDA3615944.1"/>
    <property type="molecule type" value="Genomic_DNA"/>
</dbReference>
<evidence type="ECO:0000256" key="5">
    <source>
        <dbReference type="ARBA" id="ARBA00023237"/>
    </source>
</evidence>
<keyword evidence="5" id="KW-0998">Cell outer membrane</keyword>
<evidence type="ECO:0000256" key="3">
    <source>
        <dbReference type="ARBA" id="ARBA00022729"/>
    </source>
</evidence>
<evidence type="ECO:0000259" key="7">
    <source>
        <dbReference type="Pfam" id="PF14322"/>
    </source>
</evidence>
<evidence type="ECO:0000259" key="6">
    <source>
        <dbReference type="Pfam" id="PF07980"/>
    </source>
</evidence>
<proteinExistence type="inferred from homology"/>
<evidence type="ECO:0000256" key="2">
    <source>
        <dbReference type="ARBA" id="ARBA00006275"/>
    </source>
</evidence>
<dbReference type="Pfam" id="PF07980">
    <property type="entry name" value="SusD_RagB"/>
    <property type="match status" value="1"/>
</dbReference>
<dbReference type="RefSeq" id="WP_407032272.1">
    <property type="nucleotide sequence ID" value="NZ_JAQGEF010000019.1"/>
</dbReference>
<reference evidence="8 9" key="1">
    <citation type="submission" date="2022-12" db="EMBL/GenBank/DDBJ databases">
        <title>Chitinophagaceae gen. sp. nov., a new member of the family Chitinophagaceae, isolated from soil in a chemical factory.</title>
        <authorList>
            <person name="Ke Z."/>
        </authorList>
    </citation>
    <scope>NUCLEOTIDE SEQUENCE [LARGE SCALE GENOMIC DNA]</scope>
    <source>
        <strain evidence="8 9">LY-5</strain>
    </source>
</reference>
<feature type="domain" description="SusD-like N-terminal" evidence="7">
    <location>
        <begin position="20"/>
        <end position="221"/>
    </location>
</feature>
<name>A0ABT4UMU8_9BACT</name>
<accession>A0ABT4UMU8</accession>
<organism evidence="8 9">
    <name type="scientific">Polluticaenibacter yanchengensis</name>
    <dbReference type="NCBI Taxonomy" id="3014562"/>
    <lineage>
        <taxon>Bacteria</taxon>
        <taxon>Pseudomonadati</taxon>
        <taxon>Bacteroidota</taxon>
        <taxon>Chitinophagia</taxon>
        <taxon>Chitinophagales</taxon>
        <taxon>Chitinophagaceae</taxon>
        <taxon>Polluticaenibacter</taxon>
    </lineage>
</organism>
<keyword evidence="4" id="KW-0472">Membrane</keyword>
<sequence length="448" mass="51631">MKYYIKILLLITSTISGCQKYLDVKSDKSLVVPTTAADLRALLNNTERMNSWYPSVQEGATDNIFVQPTNWQNLSSLTAKNIYIWNDDAFNDSETNEWSMMYAIVYNSNVILEQLEKIDPIPDERNQIRGEALFFRSFAFYNISQLWSKPYNKSTAKSDLGIPLRLTSDINEKIFRSSLEETYQKITDDLKMAATLLAEKSTYKTTPTSTAAYGLLARVYLSMEDYESALKYADSYLHNTKELLDYKTLTMGSATSFPIPRFNIEVVFHATNFGRPIMNVTNGRINNDLYNTYGTNDLRKTAFFRDRVGTYSFRGSYDGSASWFSGISTNEIYLIKAESEIRIGSPQIAVETINQLIKMRWDTSFVPFVSTNNEVILEYILTERRKELIWRGLRWSDLRRLNKDNRFTKTITREINGEVYTLEPNSLKYVLPIPLSVILNTGMPQNDR</sequence>